<proteinExistence type="predicted"/>
<keyword evidence="1" id="KW-0560">Oxidoreductase</keyword>
<dbReference type="RefSeq" id="WP_008838809.1">
    <property type="nucleotide sequence ID" value="NZ_AHAM01000218.1"/>
</dbReference>
<keyword evidence="4" id="KW-1185">Reference proteome</keyword>
<accession>H0HYF2</accession>
<dbReference type="SUPFAM" id="SSF51905">
    <property type="entry name" value="FAD/NAD(P)-binding domain"/>
    <property type="match status" value="1"/>
</dbReference>
<organism evidence="3 4">
    <name type="scientific">Mesorhizobium alhagi CCNWXJ12-2</name>
    <dbReference type="NCBI Taxonomy" id="1107882"/>
    <lineage>
        <taxon>Bacteria</taxon>
        <taxon>Pseudomonadati</taxon>
        <taxon>Pseudomonadota</taxon>
        <taxon>Alphaproteobacteria</taxon>
        <taxon>Hyphomicrobiales</taxon>
        <taxon>Phyllobacteriaceae</taxon>
        <taxon>Allomesorhizobium</taxon>
    </lineage>
</organism>
<dbReference type="PANTHER" id="PTHR13847">
    <property type="entry name" value="SARCOSINE DEHYDROGENASE-RELATED"/>
    <property type="match status" value="1"/>
</dbReference>
<dbReference type="Gene3D" id="3.30.9.10">
    <property type="entry name" value="D-Amino Acid Oxidase, subunit A, domain 2"/>
    <property type="match status" value="1"/>
</dbReference>
<dbReference type="GO" id="GO:0016491">
    <property type="term" value="F:oxidoreductase activity"/>
    <property type="evidence" value="ECO:0007669"/>
    <property type="project" value="UniProtKB-KW"/>
</dbReference>
<evidence type="ECO:0000313" key="3">
    <source>
        <dbReference type="EMBL" id="EHK54290.1"/>
    </source>
</evidence>
<evidence type="ECO:0000313" key="4">
    <source>
        <dbReference type="Proteomes" id="UP000003250"/>
    </source>
</evidence>
<name>H0HYF2_9HYPH</name>
<dbReference type="InterPro" id="IPR036188">
    <property type="entry name" value="FAD/NAD-bd_sf"/>
</dbReference>
<protein>
    <submittedName>
        <fullName evidence="3">D-amino-acid dehydrogenase</fullName>
    </submittedName>
</protein>
<dbReference type="SUPFAM" id="SSF54373">
    <property type="entry name" value="FAD-linked reductases, C-terminal domain"/>
    <property type="match status" value="1"/>
</dbReference>
<dbReference type="Pfam" id="PF01266">
    <property type="entry name" value="DAO"/>
    <property type="match status" value="1"/>
</dbReference>
<dbReference type="OrthoDB" id="9805337at2"/>
<dbReference type="GO" id="GO:0005737">
    <property type="term" value="C:cytoplasm"/>
    <property type="evidence" value="ECO:0007669"/>
    <property type="project" value="TreeGrafter"/>
</dbReference>
<evidence type="ECO:0000259" key="2">
    <source>
        <dbReference type="Pfam" id="PF01266"/>
    </source>
</evidence>
<feature type="domain" description="FAD dependent oxidoreductase" evidence="2">
    <location>
        <begin position="9"/>
        <end position="396"/>
    </location>
</feature>
<reference evidence="3 4" key="1">
    <citation type="journal article" date="2012" name="J. Bacteriol.">
        <title>Draft Genome Sequence of Mesorhizobium alhagi CCNWXJ12-2T, a Novel Salt-Resistant Species Isolated from the Desert of Northwestern China.</title>
        <authorList>
            <person name="Zhou M."/>
            <person name="Chen W."/>
            <person name="Chen H."/>
            <person name="Wei G."/>
        </authorList>
    </citation>
    <scope>NUCLEOTIDE SEQUENCE [LARGE SCALE GENOMIC DNA]</scope>
    <source>
        <strain evidence="3 4">CCNWXJ12-2</strain>
    </source>
</reference>
<dbReference type="AlphaFoldDB" id="H0HYF2"/>
<gene>
    <name evidence="3" type="ORF">MAXJ12_26153</name>
</gene>
<dbReference type="Proteomes" id="UP000003250">
    <property type="component" value="Unassembled WGS sequence"/>
</dbReference>
<dbReference type="InterPro" id="IPR006076">
    <property type="entry name" value="FAD-dep_OxRdtase"/>
</dbReference>
<dbReference type="EMBL" id="AHAM01000218">
    <property type="protein sequence ID" value="EHK54290.1"/>
    <property type="molecule type" value="Genomic_DNA"/>
</dbReference>
<dbReference type="PATRIC" id="fig|1107882.3.peg.5078"/>
<dbReference type="PANTHER" id="PTHR13847:SF289">
    <property type="entry name" value="GLYCINE OXIDASE"/>
    <property type="match status" value="1"/>
</dbReference>
<dbReference type="Gene3D" id="3.50.50.60">
    <property type="entry name" value="FAD/NAD(P)-binding domain"/>
    <property type="match status" value="2"/>
</dbReference>
<sequence>MAERVSAEIAIIGAGVIGLTTALRLASEGWEVVIIEPNEPGSGASHGNAGTIADYAVIPVGTPVVLRNLPSLLFNRDSPLSIRRSALLALAPWLLRFARQSLPDAARRNAAALAALLADAQPAWRELAAETGAEHLLRQDGCLYLYETKAAFASAGLDIALRREHRVAQELLSASDVAALEPKLPPFEGGGVLFPHAVNLTDPAAMMNRLAIAGRAAGVQLLAAKAERIERTGSGVRVSAAPFDIEAKTVIIAAGAHSKRLAAQAGDSVPLDTERGYHVEFDMETPPVSRPVCPTSKGFYLVPMAGRLRVAGTVELGGLSAPANPRRIALLERGAKSIFPELGKPDRTWLGFRPSMPDSVPVIGPSRGGSDVILAFGHGHLGLTLAPVTARIVGDLVAKRRAPPSAEACSPSRFW</sequence>
<evidence type="ECO:0000256" key="1">
    <source>
        <dbReference type="ARBA" id="ARBA00023002"/>
    </source>
</evidence>